<dbReference type="InterPro" id="IPR034660">
    <property type="entry name" value="DinB/YfiT-like"/>
</dbReference>
<dbReference type="Pfam" id="PF12867">
    <property type="entry name" value="DinB_2"/>
    <property type="match status" value="1"/>
</dbReference>
<dbReference type="EMBL" id="JAZHPZ010000001">
    <property type="protein sequence ID" value="MEF2964516.1"/>
    <property type="molecule type" value="Genomic_DNA"/>
</dbReference>
<evidence type="ECO:0000313" key="3">
    <source>
        <dbReference type="Proteomes" id="UP001306950"/>
    </source>
</evidence>
<comment type="caution">
    <text evidence="2">The sequence shown here is derived from an EMBL/GenBank/DDBJ whole genome shotgun (WGS) entry which is preliminary data.</text>
</comment>
<dbReference type="SUPFAM" id="SSF109854">
    <property type="entry name" value="DinB/YfiT-like putative metalloenzymes"/>
    <property type="match status" value="1"/>
</dbReference>
<keyword evidence="3" id="KW-1185">Reference proteome</keyword>
<accession>A0ABU7VMQ3</accession>
<evidence type="ECO:0000313" key="2">
    <source>
        <dbReference type="EMBL" id="MEF2964516.1"/>
    </source>
</evidence>
<dbReference type="Gene3D" id="1.20.120.450">
    <property type="entry name" value="dinb family like domain"/>
    <property type="match status" value="1"/>
</dbReference>
<sequence length="165" mass="18309">MGINPVGLLKIQKDNTWDREEWVVPLATAVQGVTTEQAEWVPPGGGNTIRETVNHLNYYNKRILNRLKNNPNAHSVDTNEATFANGERPAGADGWAATLAETERTAYELRQAIAGLTEEDLAAPYSGESSDVLLGEELSRWLLHDAYHAGQIVLIRKQQGSWRTM</sequence>
<dbReference type="InterPro" id="IPR024775">
    <property type="entry name" value="DinB-like"/>
</dbReference>
<reference evidence="2 3" key="1">
    <citation type="submission" date="2024-02" db="EMBL/GenBank/DDBJ databases">
        <title>A nitrogen-fixing paenibacillus bacterium.</title>
        <authorList>
            <person name="Zhang W.L."/>
            <person name="Chen S.F."/>
        </authorList>
    </citation>
    <scope>NUCLEOTIDE SEQUENCE [LARGE SCALE GENOMIC DNA]</scope>
    <source>
        <strain evidence="2 3">M1</strain>
    </source>
</reference>
<gene>
    <name evidence="2" type="ORF">V3851_01630</name>
</gene>
<organism evidence="2 3">
    <name type="scientific">Paenibacillus haidiansis</name>
    <dbReference type="NCBI Taxonomy" id="1574488"/>
    <lineage>
        <taxon>Bacteria</taxon>
        <taxon>Bacillati</taxon>
        <taxon>Bacillota</taxon>
        <taxon>Bacilli</taxon>
        <taxon>Bacillales</taxon>
        <taxon>Paenibacillaceae</taxon>
        <taxon>Paenibacillus</taxon>
    </lineage>
</organism>
<dbReference type="Proteomes" id="UP001306950">
    <property type="component" value="Unassembled WGS sequence"/>
</dbReference>
<dbReference type="RefSeq" id="WP_331844743.1">
    <property type="nucleotide sequence ID" value="NZ_JAZHPZ010000001.1"/>
</dbReference>
<protein>
    <submittedName>
        <fullName evidence="2">DinB family protein</fullName>
    </submittedName>
</protein>
<evidence type="ECO:0000259" key="1">
    <source>
        <dbReference type="Pfam" id="PF12867"/>
    </source>
</evidence>
<name>A0ABU7VMQ3_9BACL</name>
<proteinExistence type="predicted"/>
<feature type="domain" description="DinB-like" evidence="1">
    <location>
        <begin position="27"/>
        <end position="152"/>
    </location>
</feature>